<organism evidence="2 3">
    <name type="scientific">Acorus calamus</name>
    <name type="common">Sweet flag</name>
    <dbReference type="NCBI Taxonomy" id="4465"/>
    <lineage>
        <taxon>Eukaryota</taxon>
        <taxon>Viridiplantae</taxon>
        <taxon>Streptophyta</taxon>
        <taxon>Embryophyta</taxon>
        <taxon>Tracheophyta</taxon>
        <taxon>Spermatophyta</taxon>
        <taxon>Magnoliopsida</taxon>
        <taxon>Liliopsida</taxon>
        <taxon>Acoraceae</taxon>
        <taxon>Acorus</taxon>
    </lineage>
</organism>
<accession>A0AAV9F1U2</accession>
<keyword evidence="3" id="KW-1185">Reference proteome</keyword>
<feature type="domain" description="Transposase MuDR plant" evidence="1">
    <location>
        <begin position="131"/>
        <end position="194"/>
    </location>
</feature>
<sequence length="262" mass="29774">METTVQSVASVQNYVDNMSPFQPPTEHNPHLTQIENTVLSHDVVDSEHEELQFDVEYLDIEDVFICDDEEQSNTNNSVEDEENEGDPECVGDEVVEVEGMKIDDSGSDSDEVCSDEFESEFVEIDDEIPNMKVGSKFSNVNQFRDALRQHCVINEFVVLYEKNERCRVTARCKSKECTWRIHASVLSDGVTFQVKTLKNEHTCTSVNKVGNEMATSQWLAHKMTPILQKTPEVGPSKLKAGIEEKYNITLPYSRVLHARGRH</sequence>
<dbReference type="Pfam" id="PF03108">
    <property type="entry name" value="DBD_Tnp_Mut"/>
    <property type="match status" value="1"/>
</dbReference>
<reference evidence="2" key="2">
    <citation type="submission" date="2023-06" db="EMBL/GenBank/DDBJ databases">
        <authorList>
            <person name="Ma L."/>
            <person name="Liu K.-W."/>
            <person name="Li Z."/>
            <person name="Hsiao Y.-Y."/>
            <person name="Qi Y."/>
            <person name="Fu T."/>
            <person name="Tang G."/>
            <person name="Zhang D."/>
            <person name="Sun W.-H."/>
            <person name="Liu D.-K."/>
            <person name="Li Y."/>
            <person name="Chen G.-Z."/>
            <person name="Liu X.-D."/>
            <person name="Liao X.-Y."/>
            <person name="Jiang Y.-T."/>
            <person name="Yu X."/>
            <person name="Hao Y."/>
            <person name="Huang J."/>
            <person name="Zhao X.-W."/>
            <person name="Ke S."/>
            <person name="Chen Y.-Y."/>
            <person name="Wu W.-L."/>
            <person name="Hsu J.-L."/>
            <person name="Lin Y.-F."/>
            <person name="Huang M.-D."/>
            <person name="Li C.-Y."/>
            <person name="Huang L."/>
            <person name="Wang Z.-W."/>
            <person name="Zhao X."/>
            <person name="Zhong W.-Y."/>
            <person name="Peng D.-H."/>
            <person name="Ahmad S."/>
            <person name="Lan S."/>
            <person name="Zhang J.-S."/>
            <person name="Tsai W.-C."/>
            <person name="Van De Peer Y."/>
            <person name="Liu Z.-J."/>
        </authorList>
    </citation>
    <scope>NUCLEOTIDE SEQUENCE</scope>
    <source>
        <strain evidence="2">CP</strain>
        <tissue evidence="2">Leaves</tissue>
    </source>
</reference>
<evidence type="ECO:0000313" key="2">
    <source>
        <dbReference type="EMBL" id="KAK1319154.1"/>
    </source>
</evidence>
<reference evidence="2" key="1">
    <citation type="journal article" date="2023" name="Nat. Commun.">
        <title>Diploid and tetraploid genomes of Acorus and the evolution of monocots.</title>
        <authorList>
            <person name="Ma L."/>
            <person name="Liu K.W."/>
            <person name="Li Z."/>
            <person name="Hsiao Y.Y."/>
            <person name="Qi Y."/>
            <person name="Fu T."/>
            <person name="Tang G.D."/>
            <person name="Zhang D."/>
            <person name="Sun W.H."/>
            <person name="Liu D.K."/>
            <person name="Li Y."/>
            <person name="Chen G.Z."/>
            <person name="Liu X.D."/>
            <person name="Liao X.Y."/>
            <person name="Jiang Y.T."/>
            <person name="Yu X."/>
            <person name="Hao Y."/>
            <person name="Huang J."/>
            <person name="Zhao X.W."/>
            <person name="Ke S."/>
            <person name="Chen Y.Y."/>
            <person name="Wu W.L."/>
            <person name="Hsu J.L."/>
            <person name="Lin Y.F."/>
            <person name="Huang M.D."/>
            <person name="Li C.Y."/>
            <person name="Huang L."/>
            <person name="Wang Z.W."/>
            <person name="Zhao X."/>
            <person name="Zhong W.Y."/>
            <person name="Peng D.H."/>
            <person name="Ahmad S."/>
            <person name="Lan S."/>
            <person name="Zhang J.S."/>
            <person name="Tsai W.C."/>
            <person name="Van de Peer Y."/>
            <person name="Liu Z.J."/>
        </authorList>
    </citation>
    <scope>NUCLEOTIDE SEQUENCE</scope>
    <source>
        <strain evidence="2">CP</strain>
    </source>
</reference>
<dbReference type="PANTHER" id="PTHR31973">
    <property type="entry name" value="POLYPROTEIN, PUTATIVE-RELATED"/>
    <property type="match status" value="1"/>
</dbReference>
<comment type="caution">
    <text evidence="2">The sequence shown here is derived from an EMBL/GenBank/DDBJ whole genome shotgun (WGS) entry which is preliminary data.</text>
</comment>
<dbReference type="PANTHER" id="PTHR31973:SF188">
    <property type="entry name" value="POLYPROTEIN, PUTATIVE-RELATED"/>
    <property type="match status" value="1"/>
</dbReference>
<name>A0AAV9F1U2_ACOCL</name>
<gene>
    <name evidence="2" type="ORF">QJS10_CPB04g02022</name>
</gene>
<evidence type="ECO:0000259" key="1">
    <source>
        <dbReference type="Pfam" id="PF03108"/>
    </source>
</evidence>
<dbReference type="AlphaFoldDB" id="A0AAV9F1U2"/>
<dbReference type="Proteomes" id="UP001180020">
    <property type="component" value="Unassembled WGS sequence"/>
</dbReference>
<evidence type="ECO:0000313" key="3">
    <source>
        <dbReference type="Proteomes" id="UP001180020"/>
    </source>
</evidence>
<proteinExistence type="predicted"/>
<dbReference type="InterPro" id="IPR004332">
    <property type="entry name" value="Transposase_MuDR"/>
</dbReference>
<protein>
    <recommendedName>
        <fullName evidence="1">Transposase MuDR plant domain-containing protein</fullName>
    </recommendedName>
</protein>
<dbReference type="EMBL" id="JAUJYO010000004">
    <property type="protein sequence ID" value="KAK1319154.1"/>
    <property type="molecule type" value="Genomic_DNA"/>
</dbReference>